<dbReference type="RefSeq" id="WP_109093026.1">
    <property type="nucleotide sequence ID" value="NZ_CAMELQ010000081.1"/>
</dbReference>
<proteinExistence type="predicted"/>
<dbReference type="GO" id="GO:0009055">
    <property type="term" value="F:electron transfer activity"/>
    <property type="evidence" value="ECO:0007669"/>
    <property type="project" value="InterPro"/>
</dbReference>
<keyword evidence="7" id="KW-1185">Reference proteome</keyword>
<comment type="caution">
    <text evidence="6">The sequence shown here is derived from an EMBL/GenBank/DDBJ whole genome shotgun (WGS) entry which is preliminary data.</text>
</comment>
<gene>
    <name evidence="6" type="ORF">DD236_03875</name>
</gene>
<dbReference type="InterPro" id="IPR014729">
    <property type="entry name" value="Rossmann-like_a/b/a_fold"/>
</dbReference>
<feature type="domain" description="Electron transfer flavoprotein alpha/beta-subunit N-terminal" evidence="5">
    <location>
        <begin position="21"/>
        <end position="213"/>
    </location>
</feature>
<protein>
    <recommendedName>
        <fullName evidence="4">Electron transfer flavoprotein small subunit</fullName>
    </recommendedName>
</protein>
<name>A0A2V1K7U2_9ACTO</name>
<dbReference type="InterPro" id="IPR014730">
    <property type="entry name" value="ETF_a/b_N"/>
</dbReference>
<evidence type="ECO:0000256" key="1">
    <source>
        <dbReference type="ARBA" id="ARBA00001974"/>
    </source>
</evidence>
<comment type="subunit">
    <text evidence="2">Heterodimer of an alpha and a beta subunit.</text>
</comment>
<evidence type="ECO:0000256" key="3">
    <source>
        <dbReference type="ARBA" id="ARBA00025649"/>
    </source>
</evidence>
<dbReference type="Gene3D" id="3.40.50.620">
    <property type="entry name" value="HUPs"/>
    <property type="match status" value="1"/>
</dbReference>
<accession>A0A2V1K7U2</accession>
<sequence>MSVVVAYKYAANPQDASVGADGTIDWSRAKPEISEYDPVAIQLGRNVADAQDTELVGISVGTSAVAHKMATRNALSKGLDRALLFGDDTVATWSSTKVASALASMVGQIDGADLLVTGDSSIDDGAKMTSALAAGFLGWPCFQEVTGLEKTDEGYEVTQSIPGGTRTISVTGPVVVAATPEAVVAKNPSMKEMLAAAKKPVDTVEEADLDLTEAPISVTGVAKPETKVRKNVLLNGSDAAVQLVEALRADGAL</sequence>
<dbReference type="AlphaFoldDB" id="A0A2V1K7U2"/>
<comment type="cofactor">
    <cofactor evidence="1">
        <name>FAD</name>
        <dbReference type="ChEBI" id="CHEBI:57692"/>
    </cofactor>
</comment>
<dbReference type="OrthoDB" id="9804960at2"/>
<evidence type="ECO:0000313" key="6">
    <source>
        <dbReference type="EMBL" id="PWF27526.1"/>
    </source>
</evidence>
<comment type="function">
    <text evidence="3">The electron transfer flavoprotein serves as a specific electron acceptor for other dehydrogenases. It transfers the electrons to the main respiratory chain via ETF-ubiquinone oxidoreductase (ETF dehydrogenase).</text>
</comment>
<dbReference type="Proteomes" id="UP000245283">
    <property type="component" value="Unassembled WGS sequence"/>
</dbReference>
<dbReference type="Pfam" id="PF01012">
    <property type="entry name" value="ETF"/>
    <property type="match status" value="1"/>
</dbReference>
<dbReference type="PANTHER" id="PTHR21294:SF17">
    <property type="entry name" value="PROTEIN FIXA"/>
    <property type="match status" value="1"/>
</dbReference>
<evidence type="ECO:0000256" key="4">
    <source>
        <dbReference type="ARBA" id="ARBA00042002"/>
    </source>
</evidence>
<evidence type="ECO:0000313" key="7">
    <source>
        <dbReference type="Proteomes" id="UP000245283"/>
    </source>
</evidence>
<reference evidence="7" key="1">
    <citation type="submission" date="2018-05" db="EMBL/GenBank/DDBJ databases">
        <authorList>
            <person name="Li Y."/>
        </authorList>
    </citation>
    <scope>NUCLEOTIDE SEQUENCE [LARGE SCALE GENOMIC DNA]</scope>
    <source>
        <strain evidence="7">sk1b4</strain>
    </source>
</reference>
<dbReference type="PANTHER" id="PTHR21294">
    <property type="entry name" value="ELECTRON TRANSFER FLAVOPROTEIN BETA-SUBUNIT"/>
    <property type="match status" value="1"/>
</dbReference>
<organism evidence="6 7">
    <name type="scientific">Ancrocorticia populi</name>
    <dbReference type="NCBI Taxonomy" id="2175228"/>
    <lineage>
        <taxon>Bacteria</taxon>
        <taxon>Bacillati</taxon>
        <taxon>Actinomycetota</taxon>
        <taxon>Actinomycetes</taxon>
        <taxon>Actinomycetales</taxon>
        <taxon>Actinomycetaceae</taxon>
        <taxon>Ancrocorticia</taxon>
    </lineage>
</organism>
<dbReference type="InterPro" id="IPR012255">
    <property type="entry name" value="ETF_b"/>
</dbReference>
<dbReference type="SUPFAM" id="SSF52402">
    <property type="entry name" value="Adenine nucleotide alpha hydrolases-like"/>
    <property type="match status" value="1"/>
</dbReference>
<dbReference type="EMBL" id="QETB01000001">
    <property type="protein sequence ID" value="PWF27526.1"/>
    <property type="molecule type" value="Genomic_DNA"/>
</dbReference>
<evidence type="ECO:0000259" key="5">
    <source>
        <dbReference type="SMART" id="SM00893"/>
    </source>
</evidence>
<dbReference type="SMART" id="SM00893">
    <property type="entry name" value="ETF"/>
    <property type="match status" value="1"/>
</dbReference>
<evidence type="ECO:0000256" key="2">
    <source>
        <dbReference type="ARBA" id="ARBA00011355"/>
    </source>
</evidence>